<feature type="binding site" evidence="2">
    <location>
        <begin position="236"/>
        <end position="237"/>
    </location>
    <ligand>
        <name>ATP</name>
        <dbReference type="ChEBI" id="CHEBI:30616"/>
    </ligand>
</feature>
<dbReference type="SUPFAM" id="SSF140931">
    <property type="entry name" value="Fic-like"/>
    <property type="match status" value="1"/>
</dbReference>
<dbReference type="RefSeq" id="WP_073049612.1">
    <property type="nucleotide sequence ID" value="NZ_FQZL01000015.1"/>
</dbReference>
<dbReference type="CDD" id="cd00090">
    <property type="entry name" value="HTH_ARSR"/>
    <property type="match status" value="1"/>
</dbReference>
<evidence type="ECO:0000256" key="1">
    <source>
        <dbReference type="PIRSR" id="PIRSR640198-1"/>
    </source>
</evidence>
<dbReference type="InterPro" id="IPR036390">
    <property type="entry name" value="WH_DNA-bd_sf"/>
</dbReference>
<feature type="binding site" evidence="2">
    <location>
        <begin position="198"/>
        <end position="205"/>
    </location>
    <ligand>
        <name>ATP</name>
        <dbReference type="ChEBI" id="CHEBI:30616"/>
    </ligand>
</feature>
<dbReference type="Pfam" id="PF02661">
    <property type="entry name" value="Fic"/>
    <property type="match status" value="1"/>
</dbReference>
<keyword evidence="2" id="KW-0067">ATP-binding</keyword>
<name>A0A1M6I1W5_9FIRM</name>
<feature type="active site" evidence="1">
    <location>
        <position position="194"/>
    </location>
</feature>
<dbReference type="STRING" id="1121476.SAMN02745751_02180"/>
<dbReference type="Gene3D" id="1.10.3290.10">
    <property type="entry name" value="Fido-like domain"/>
    <property type="match status" value="1"/>
</dbReference>
<proteinExistence type="predicted"/>
<evidence type="ECO:0000256" key="2">
    <source>
        <dbReference type="PIRSR" id="PIRSR640198-2"/>
    </source>
</evidence>
<dbReference type="PANTHER" id="PTHR13504">
    <property type="entry name" value="FIDO DOMAIN-CONTAINING PROTEIN DDB_G0283145"/>
    <property type="match status" value="1"/>
</dbReference>
<feature type="domain" description="Fido" evidence="3">
    <location>
        <begin position="109"/>
        <end position="258"/>
    </location>
</feature>
<evidence type="ECO:0000313" key="5">
    <source>
        <dbReference type="Proteomes" id="UP000184052"/>
    </source>
</evidence>
<keyword evidence="5" id="KW-1185">Reference proteome</keyword>
<gene>
    <name evidence="4" type="ORF">SAMN02745751_02180</name>
</gene>
<dbReference type="InterPro" id="IPR036388">
    <property type="entry name" value="WH-like_DNA-bd_sf"/>
</dbReference>
<dbReference type="EMBL" id="FQZL01000015">
    <property type="protein sequence ID" value="SHJ28400.1"/>
    <property type="molecule type" value="Genomic_DNA"/>
</dbReference>
<dbReference type="OrthoDB" id="9813719at2"/>
<dbReference type="InterPro" id="IPR011991">
    <property type="entry name" value="ArsR-like_HTH"/>
</dbReference>
<dbReference type="AlphaFoldDB" id="A0A1M6I1W5"/>
<evidence type="ECO:0000259" key="3">
    <source>
        <dbReference type="PROSITE" id="PS51459"/>
    </source>
</evidence>
<dbReference type="Gene3D" id="1.10.10.10">
    <property type="entry name" value="Winged helix-like DNA-binding domain superfamily/Winged helix DNA-binding domain"/>
    <property type="match status" value="1"/>
</dbReference>
<protein>
    <submittedName>
        <fullName evidence="4">Fic family protein</fullName>
    </submittedName>
</protein>
<evidence type="ECO:0000313" key="4">
    <source>
        <dbReference type="EMBL" id="SHJ28400.1"/>
    </source>
</evidence>
<reference evidence="4 5" key="1">
    <citation type="submission" date="2016-11" db="EMBL/GenBank/DDBJ databases">
        <authorList>
            <person name="Jaros S."/>
            <person name="Januszkiewicz K."/>
            <person name="Wedrychowicz H."/>
        </authorList>
    </citation>
    <scope>NUCLEOTIDE SEQUENCE [LARGE SCALE GENOMIC DNA]</scope>
    <source>
        <strain evidence="4 5">DSM 17477</strain>
    </source>
</reference>
<dbReference type="GO" id="GO:0005524">
    <property type="term" value="F:ATP binding"/>
    <property type="evidence" value="ECO:0007669"/>
    <property type="project" value="UniProtKB-KW"/>
</dbReference>
<sequence>MKNFTPQLLPPNIKINAEDYIDELVEAYGAVKEYKTVLKYLRMDRDILLHILYSREAVDSMNLVENKATVKEYFELSVEKNRNHEYLKEIQNYMDTLAKSKDLFSSLDFNERLFNRIHYYLTEGYEEPFRKGSYRTESNQVINKACDPTEGFMPPSAEKIDDLMKNFIEYLEANEDYHLLVKMAILHYQFESIHPYDDGNGRMSRILFPIFVNKLGLMDNPNLFISEAIGRNRCLYYENLEQIRKNKNWVPWIKYFLKMIETQAKMLMEFVLELERLYFQDYEKVENIMFNKYIGSIYKSIYKNPVFTINQIAQETGFNYQTVRKHLVTLEDDKIVSYNESSKGRVYYYDNLIEILSTRQLPEEPKAVESLEPYDIP</sequence>
<dbReference type="InterPro" id="IPR036597">
    <property type="entry name" value="Fido-like_dom_sf"/>
</dbReference>
<dbReference type="InterPro" id="IPR040198">
    <property type="entry name" value="Fido_containing"/>
</dbReference>
<accession>A0A1M6I1W5</accession>
<organism evidence="4 5">
    <name type="scientific">Dethiosulfatibacter aminovorans DSM 17477</name>
    <dbReference type="NCBI Taxonomy" id="1121476"/>
    <lineage>
        <taxon>Bacteria</taxon>
        <taxon>Bacillati</taxon>
        <taxon>Bacillota</taxon>
        <taxon>Tissierellia</taxon>
        <taxon>Dethiosulfatibacter</taxon>
    </lineage>
</organism>
<keyword evidence="2" id="KW-0547">Nucleotide-binding</keyword>
<dbReference type="Proteomes" id="UP000184052">
    <property type="component" value="Unassembled WGS sequence"/>
</dbReference>
<dbReference type="InterPro" id="IPR003812">
    <property type="entry name" value="Fido"/>
</dbReference>
<dbReference type="PROSITE" id="PS51459">
    <property type="entry name" value="FIDO"/>
    <property type="match status" value="1"/>
</dbReference>
<dbReference type="PANTHER" id="PTHR13504:SF38">
    <property type="entry name" value="FIDO DOMAIN-CONTAINING PROTEIN"/>
    <property type="match status" value="1"/>
</dbReference>
<dbReference type="SUPFAM" id="SSF46785">
    <property type="entry name" value="Winged helix' DNA-binding domain"/>
    <property type="match status" value="1"/>
</dbReference>